<gene>
    <name evidence="1" type="ORF">KIL84_022143</name>
</gene>
<dbReference type="EMBL" id="JAHDVG010000476">
    <property type="protein sequence ID" value="KAH1175618.1"/>
    <property type="molecule type" value="Genomic_DNA"/>
</dbReference>
<reference evidence="1" key="1">
    <citation type="submission" date="2021-09" db="EMBL/GenBank/DDBJ databases">
        <title>The genome of Mauremys mutica provides insights into the evolution of semi-aquatic lifestyle.</title>
        <authorList>
            <person name="Gong S."/>
            <person name="Gao Y."/>
        </authorList>
    </citation>
    <scope>NUCLEOTIDE SEQUENCE</scope>
    <source>
        <strain evidence="1">MM-2020</strain>
        <tissue evidence="1">Muscle</tissue>
    </source>
</reference>
<accession>A0A9D4AYW5</accession>
<name>A0A9D4AYW5_9SAUR</name>
<sequence length="145" mass="15367">MGQRRAGLGEPGPRTPCPLSTPWLQAAATNDMQLFQARSAEGQGGDHFQAIEKLLPWFEFPPCACAFPRGAIERGVPCPAHLQSHQAPMGGAAGSSQTRALACQALRRLPSPPYVRLATPPSLACLERAPQATQLLVTLCVQGGE</sequence>
<protein>
    <submittedName>
        <fullName evidence="1">Uncharacterized protein</fullName>
    </submittedName>
</protein>
<evidence type="ECO:0000313" key="1">
    <source>
        <dbReference type="EMBL" id="KAH1175618.1"/>
    </source>
</evidence>
<keyword evidence="2" id="KW-1185">Reference proteome</keyword>
<dbReference type="AlphaFoldDB" id="A0A9D4AYW5"/>
<comment type="caution">
    <text evidence="1">The sequence shown here is derived from an EMBL/GenBank/DDBJ whole genome shotgun (WGS) entry which is preliminary data.</text>
</comment>
<proteinExistence type="predicted"/>
<organism evidence="1 2">
    <name type="scientific">Mauremys mutica</name>
    <name type="common">yellowpond turtle</name>
    <dbReference type="NCBI Taxonomy" id="74926"/>
    <lineage>
        <taxon>Eukaryota</taxon>
        <taxon>Metazoa</taxon>
        <taxon>Chordata</taxon>
        <taxon>Craniata</taxon>
        <taxon>Vertebrata</taxon>
        <taxon>Euteleostomi</taxon>
        <taxon>Archelosauria</taxon>
        <taxon>Testudinata</taxon>
        <taxon>Testudines</taxon>
        <taxon>Cryptodira</taxon>
        <taxon>Durocryptodira</taxon>
        <taxon>Testudinoidea</taxon>
        <taxon>Geoemydidae</taxon>
        <taxon>Geoemydinae</taxon>
        <taxon>Mauremys</taxon>
    </lineage>
</organism>
<evidence type="ECO:0000313" key="2">
    <source>
        <dbReference type="Proteomes" id="UP000827986"/>
    </source>
</evidence>
<dbReference type="Proteomes" id="UP000827986">
    <property type="component" value="Unassembled WGS sequence"/>
</dbReference>